<dbReference type="STRING" id="1353952.A0A165C014"/>
<feature type="compositionally biased region" description="Acidic residues" evidence="1">
    <location>
        <begin position="95"/>
        <end position="113"/>
    </location>
</feature>
<organism evidence="3 4">
    <name type="scientific">Calocera cornea HHB12733</name>
    <dbReference type="NCBI Taxonomy" id="1353952"/>
    <lineage>
        <taxon>Eukaryota</taxon>
        <taxon>Fungi</taxon>
        <taxon>Dikarya</taxon>
        <taxon>Basidiomycota</taxon>
        <taxon>Agaricomycotina</taxon>
        <taxon>Dacrymycetes</taxon>
        <taxon>Dacrymycetales</taxon>
        <taxon>Dacrymycetaceae</taxon>
        <taxon>Calocera</taxon>
    </lineage>
</organism>
<dbReference type="EMBL" id="KV424273">
    <property type="protein sequence ID" value="KZT50026.1"/>
    <property type="molecule type" value="Genomic_DNA"/>
</dbReference>
<protein>
    <submittedName>
        <fullName evidence="3">Uncharacterized protein</fullName>
    </submittedName>
</protein>
<feature type="chain" id="PRO_5007855845" evidence="2">
    <location>
        <begin position="30"/>
        <end position="463"/>
    </location>
</feature>
<proteinExistence type="predicted"/>
<feature type="region of interest" description="Disordered" evidence="1">
    <location>
        <begin position="89"/>
        <end position="122"/>
    </location>
</feature>
<dbReference type="Proteomes" id="UP000076842">
    <property type="component" value="Unassembled WGS sequence"/>
</dbReference>
<evidence type="ECO:0000256" key="1">
    <source>
        <dbReference type="SAM" id="MobiDB-lite"/>
    </source>
</evidence>
<accession>A0A165C014</accession>
<reference evidence="3 4" key="1">
    <citation type="journal article" date="2016" name="Mol. Biol. Evol.">
        <title>Comparative Genomics of Early-Diverging Mushroom-Forming Fungi Provides Insights into the Origins of Lignocellulose Decay Capabilities.</title>
        <authorList>
            <person name="Nagy L.G."/>
            <person name="Riley R."/>
            <person name="Tritt A."/>
            <person name="Adam C."/>
            <person name="Daum C."/>
            <person name="Floudas D."/>
            <person name="Sun H."/>
            <person name="Yadav J.S."/>
            <person name="Pangilinan J."/>
            <person name="Larsson K.H."/>
            <person name="Matsuura K."/>
            <person name="Barry K."/>
            <person name="Labutti K."/>
            <person name="Kuo R."/>
            <person name="Ohm R.A."/>
            <person name="Bhattacharya S.S."/>
            <person name="Shirouzu T."/>
            <person name="Yoshinaga Y."/>
            <person name="Martin F.M."/>
            <person name="Grigoriev I.V."/>
            <person name="Hibbett D.S."/>
        </authorList>
    </citation>
    <scope>NUCLEOTIDE SEQUENCE [LARGE SCALE GENOMIC DNA]</scope>
    <source>
        <strain evidence="3 4">HHB12733</strain>
    </source>
</reference>
<evidence type="ECO:0000256" key="2">
    <source>
        <dbReference type="SAM" id="SignalP"/>
    </source>
</evidence>
<feature type="signal peptide" evidence="2">
    <location>
        <begin position="1"/>
        <end position="29"/>
    </location>
</feature>
<evidence type="ECO:0000313" key="3">
    <source>
        <dbReference type="EMBL" id="KZT50026.1"/>
    </source>
</evidence>
<evidence type="ECO:0000313" key="4">
    <source>
        <dbReference type="Proteomes" id="UP000076842"/>
    </source>
</evidence>
<sequence length="463" mass="52875">MSLADLAPANSISTSSSLLCLVLFGGSHARRPEPDPEAPALLRLAVSVGRFRFLPPSLDIALRALAPLARTRARALALALPLAGARDDSDVRALDEDEDDKDNEDDEDNEDNELADKPSEPSSCFTDTLAAMVFPTWQTGFRNAARLLVDINGDPPINKFPGLDPPAESWYANFQIKKILTTNDHQVIYTPRYRDEPNLFNNARFYSMTEEWDKLSYKERKELKDDPTVYAQKFDPERPRLPFCLGPPSEPENAMVWLEVVEIFGEPPVAMNPWWVLRLGKAHDYYFGYMRMRWLRAQCKVRELIGICNMLDRKLRPLDFTIESLPSAHNYAGVQAEDLGDTLKDLFSRFGVPVPNRKMRMELIGPIPNMVASWEDENFPKVWVENERERLYSLHLANGGKKFNIRKHLVDPDAKSRKELRASKRVGRQARQLAVEKSFKAREELKQNDELQGEERLAAHRSK</sequence>
<dbReference type="InParanoid" id="A0A165C014"/>
<name>A0A165C014_9BASI</name>
<dbReference type="AlphaFoldDB" id="A0A165C014"/>
<gene>
    <name evidence="3" type="ORF">CALCODRAFT_489021</name>
</gene>
<keyword evidence="2" id="KW-0732">Signal</keyword>
<keyword evidence="4" id="KW-1185">Reference proteome</keyword>
<feature type="region of interest" description="Disordered" evidence="1">
    <location>
        <begin position="444"/>
        <end position="463"/>
    </location>
</feature>